<evidence type="ECO:0000313" key="2">
    <source>
        <dbReference type="Proteomes" id="UP000234891"/>
    </source>
</evidence>
<dbReference type="InterPro" id="IPR046484">
    <property type="entry name" value="DUF6577"/>
</dbReference>
<organism evidence="1 2">
    <name type="scientific">Mediterraneibacter gnavus</name>
    <name type="common">Ruminococcus gnavus</name>
    <dbReference type="NCBI Taxonomy" id="33038"/>
    <lineage>
        <taxon>Bacteria</taxon>
        <taxon>Bacillati</taxon>
        <taxon>Bacillota</taxon>
        <taxon>Clostridia</taxon>
        <taxon>Lachnospirales</taxon>
        <taxon>Lachnospiraceae</taxon>
        <taxon>Mediterraneibacter</taxon>
    </lineage>
</organism>
<sequence>MNSKTALEKKYEIIEQNLGNQTTFYTDEVMPLFPELKKSTLYWNLSKLVEAGYIKRVRNGVFSFNDLKGKQGIILCETAKKMKNHLDELGFYYYISGLDILAKYMLHIPEQYPVIAFIEKTAKEEIYGNLLEEGFEVVEPQYTKKMYEDAMFSGSHNMQVILYTTEDFQYSSEGLASIEKAFIDLYFAITRNGYPLSLQELVRIYQNLIRLGNIDKKKLITVASRRNIQYDIRFIVENRFITDSAIEFGKILRKEE</sequence>
<accession>A0A2N5P7R6</accession>
<protein>
    <submittedName>
        <fullName evidence="1">Uncharacterized protein</fullName>
    </submittedName>
</protein>
<reference evidence="1 2" key="1">
    <citation type="journal article" date="2017" name="Genome Med.">
        <title>A novel Ruminococcus gnavus clade enriched in inflammatory bowel disease patients.</title>
        <authorList>
            <person name="Hall A.B."/>
            <person name="Yassour M."/>
            <person name="Sauk J."/>
            <person name="Garner A."/>
            <person name="Jiang X."/>
            <person name="Arthur T."/>
            <person name="Lagoudas G.K."/>
            <person name="Vatanen T."/>
            <person name="Fornelos N."/>
            <person name="Wilson R."/>
            <person name="Bertha M."/>
            <person name="Cohen M."/>
            <person name="Garber J."/>
            <person name="Khalili H."/>
            <person name="Gevers D."/>
            <person name="Ananthakrishnan A.N."/>
            <person name="Kugathasan S."/>
            <person name="Lander E.S."/>
            <person name="Blainey P."/>
            <person name="Vlamakis H."/>
            <person name="Xavier R.J."/>
            <person name="Huttenhower C."/>
        </authorList>
    </citation>
    <scope>NUCLEOTIDE SEQUENCE [LARGE SCALE GENOMIC DNA]</scope>
    <source>
        <strain evidence="1 2">RJX1124</strain>
    </source>
</reference>
<proteinExistence type="predicted"/>
<dbReference type="RefSeq" id="WP_101871247.1">
    <property type="nucleotide sequence ID" value="NZ_NIHS01000029.1"/>
</dbReference>
<comment type="caution">
    <text evidence="1">The sequence shown here is derived from an EMBL/GenBank/DDBJ whole genome shotgun (WGS) entry which is preliminary data.</text>
</comment>
<dbReference type="Proteomes" id="UP000234891">
    <property type="component" value="Unassembled WGS sequence"/>
</dbReference>
<dbReference type="EMBL" id="NIHS01000029">
    <property type="protein sequence ID" value="PLT71174.1"/>
    <property type="molecule type" value="Genomic_DNA"/>
</dbReference>
<evidence type="ECO:0000313" key="1">
    <source>
        <dbReference type="EMBL" id="PLT71174.1"/>
    </source>
</evidence>
<dbReference type="AlphaFoldDB" id="A0A2N5P7R6"/>
<dbReference type="Pfam" id="PF20217">
    <property type="entry name" value="DUF6577"/>
    <property type="match status" value="1"/>
</dbReference>
<name>A0A2N5P7R6_MEDGN</name>
<gene>
    <name evidence="1" type="ORF">CDL26_13360</name>
</gene>